<evidence type="ECO:0000259" key="1">
    <source>
        <dbReference type="Pfam" id="PF13304"/>
    </source>
</evidence>
<evidence type="ECO:0000313" key="3">
    <source>
        <dbReference type="Proteomes" id="UP000070483"/>
    </source>
</evidence>
<feature type="domain" description="ATPase AAA-type core" evidence="1">
    <location>
        <begin position="59"/>
        <end position="370"/>
    </location>
</feature>
<accession>A0A133ZZS1</accession>
<evidence type="ECO:0000313" key="2">
    <source>
        <dbReference type="EMBL" id="KXB60917.1"/>
    </source>
</evidence>
<dbReference type="GO" id="GO:0016887">
    <property type="term" value="F:ATP hydrolysis activity"/>
    <property type="evidence" value="ECO:0007669"/>
    <property type="project" value="InterPro"/>
</dbReference>
<dbReference type="Gene3D" id="3.40.50.300">
    <property type="entry name" value="P-loop containing nucleotide triphosphate hydrolases"/>
    <property type="match status" value="1"/>
</dbReference>
<keyword evidence="3" id="KW-1185">Reference proteome</keyword>
<dbReference type="PANTHER" id="PTHR40396:SF1">
    <property type="entry name" value="ATPASE AAA-TYPE CORE DOMAIN-CONTAINING PROTEIN"/>
    <property type="match status" value="1"/>
</dbReference>
<dbReference type="InterPro" id="IPR003959">
    <property type="entry name" value="ATPase_AAA_core"/>
</dbReference>
<comment type="caution">
    <text evidence="2">The sequence shown here is derived from an EMBL/GenBank/DDBJ whole genome shotgun (WGS) entry which is preliminary data.</text>
</comment>
<sequence>MRIPCGIRRVRVLLDIEIKNLKSFKNQTIFSMEAENKIEDRNSFEVEVGKEKFELLKTAVLFGGNASGKSNFTSVLSIFRYYLFNKGIEKYNKEGFRFGEEDKNSTIKVRNVVDDKIYEYILEINFNTKKIIKEKLYITALERKLVFERENNKIVKYDKEIFSEYEITIGFINETLTDSDSVISRIIEWRVPEEIEKYIFYIDKIKINNYSDDLGKYIYENKNNKKLVIEFLKKIGIIVNDIEVYREKNEFFLKNIRESKEFQILSEKEQEKLLSQIAYIYRIYFVYEDNQKQKYKLDYYEQSAGTQKILSMFFPIYNLLNNGGVMIIDELDITLHYSLIKEIIKMFNSVEYNRKNAQLIFTTHNLLLLDFNLFREDQIWFLENNDVSTGTELYSLSDIEGYEKNKYLLRDYLNGNFGGIPKLEDFGVDLWLEKKE</sequence>
<dbReference type="Proteomes" id="UP000070483">
    <property type="component" value="Unassembled WGS sequence"/>
</dbReference>
<organism evidence="2 3">
    <name type="scientific">Leptotrichia wadei</name>
    <dbReference type="NCBI Taxonomy" id="157687"/>
    <lineage>
        <taxon>Bacteria</taxon>
        <taxon>Fusobacteriati</taxon>
        <taxon>Fusobacteriota</taxon>
        <taxon>Fusobacteriia</taxon>
        <taxon>Fusobacteriales</taxon>
        <taxon>Leptotrichiaceae</taxon>
        <taxon>Leptotrichia</taxon>
    </lineage>
</organism>
<gene>
    <name evidence="2" type="ORF">HMPREF3180_01910</name>
</gene>
<dbReference type="InterPro" id="IPR027417">
    <property type="entry name" value="P-loop_NTPase"/>
</dbReference>
<dbReference type="EMBL" id="LSDD01000147">
    <property type="protein sequence ID" value="KXB60917.1"/>
    <property type="molecule type" value="Genomic_DNA"/>
</dbReference>
<reference evidence="3" key="1">
    <citation type="submission" date="2016-01" db="EMBL/GenBank/DDBJ databases">
        <authorList>
            <person name="Mitreva M."/>
            <person name="Pepin K.H."/>
            <person name="Mihindukulasuriya K.A."/>
            <person name="Fulton R."/>
            <person name="Fronick C."/>
            <person name="O'Laughlin M."/>
            <person name="Miner T."/>
            <person name="Herter B."/>
            <person name="Rosa B.A."/>
            <person name="Cordes M."/>
            <person name="Tomlinson C."/>
            <person name="Wollam A."/>
            <person name="Palsikar V.B."/>
            <person name="Mardis E.R."/>
            <person name="Wilson R.K."/>
        </authorList>
    </citation>
    <scope>NUCLEOTIDE SEQUENCE [LARGE SCALE GENOMIC DNA]</scope>
    <source>
        <strain evidence="3">KA00185</strain>
    </source>
</reference>
<dbReference type="AlphaFoldDB" id="A0A133ZZS1"/>
<dbReference type="SUPFAM" id="SSF52540">
    <property type="entry name" value="P-loop containing nucleoside triphosphate hydrolases"/>
    <property type="match status" value="1"/>
</dbReference>
<dbReference type="PATRIC" id="fig|157687.3.peg.1908"/>
<name>A0A133ZZS1_9FUSO</name>
<dbReference type="Pfam" id="PF13304">
    <property type="entry name" value="AAA_21"/>
    <property type="match status" value="1"/>
</dbReference>
<dbReference type="PANTHER" id="PTHR40396">
    <property type="entry name" value="ATPASE-LIKE PROTEIN"/>
    <property type="match status" value="1"/>
</dbReference>
<protein>
    <recommendedName>
        <fullName evidence="1">ATPase AAA-type core domain-containing protein</fullName>
    </recommendedName>
</protein>
<proteinExistence type="predicted"/>
<dbReference type="GO" id="GO:0005524">
    <property type="term" value="F:ATP binding"/>
    <property type="evidence" value="ECO:0007669"/>
    <property type="project" value="InterPro"/>
</dbReference>
<dbReference type="STRING" id="157687.HMPREF3180_01910"/>